<evidence type="ECO:0000313" key="3">
    <source>
        <dbReference type="Proteomes" id="UP000188268"/>
    </source>
</evidence>
<reference evidence="2 3" key="1">
    <citation type="submission" date="2013-09" db="EMBL/GenBank/DDBJ databases">
        <title>Corchorus capsularis genome sequencing.</title>
        <authorList>
            <person name="Alam M."/>
            <person name="Haque M.S."/>
            <person name="Islam M.S."/>
            <person name="Emdad E.M."/>
            <person name="Islam M.M."/>
            <person name="Ahmed B."/>
            <person name="Halim A."/>
            <person name="Hossen Q.M.M."/>
            <person name="Hossain M.Z."/>
            <person name="Ahmed R."/>
            <person name="Khan M.M."/>
            <person name="Islam R."/>
            <person name="Rashid M.M."/>
            <person name="Khan S.A."/>
            <person name="Rahman M.S."/>
            <person name="Alam M."/>
        </authorList>
    </citation>
    <scope>NUCLEOTIDE SEQUENCE [LARGE SCALE GENOMIC DNA]</scope>
    <source>
        <strain evidence="3">cv. CVL-1</strain>
        <tissue evidence="2">Whole seedling</tissue>
    </source>
</reference>
<comment type="caution">
    <text evidence="2">The sequence shown here is derived from an EMBL/GenBank/DDBJ whole genome shotgun (WGS) entry which is preliminary data.</text>
</comment>
<proteinExistence type="predicted"/>
<sequence>MASSSSKASAPIAIFLAFNILFCCTLVSSQILPPALPSCPAITGVFPAIVCLSRARVVISTNITIPFGVPSICCRYLRTQVASGAQIINSSCVCEIVTFANTTLDVVPLPLPFTRNNASVAATNLVRTCGLTSANFTCTI</sequence>
<dbReference type="Gramene" id="OMO55143">
    <property type="protein sequence ID" value="OMO55143"/>
    <property type="gene ID" value="CCACVL1_27371"/>
</dbReference>
<dbReference type="Proteomes" id="UP000188268">
    <property type="component" value="Unassembled WGS sequence"/>
</dbReference>
<keyword evidence="1" id="KW-0732">Signal</keyword>
<gene>
    <name evidence="2" type="ORF">CCACVL1_27371</name>
</gene>
<keyword evidence="3" id="KW-1185">Reference proteome</keyword>
<evidence type="ECO:0008006" key="4">
    <source>
        <dbReference type="Google" id="ProtNLM"/>
    </source>
</evidence>
<evidence type="ECO:0000256" key="1">
    <source>
        <dbReference type="SAM" id="SignalP"/>
    </source>
</evidence>
<name>A0A1R3GAP8_COCAP</name>
<protein>
    <recommendedName>
        <fullName evidence="4">Bifunctional inhibitor/plant lipid transfer protein/seed storage helical domain-containing protein</fullName>
    </recommendedName>
</protein>
<dbReference type="AlphaFoldDB" id="A0A1R3GAP8"/>
<dbReference type="EMBL" id="AWWV01014760">
    <property type="protein sequence ID" value="OMO55143.1"/>
    <property type="molecule type" value="Genomic_DNA"/>
</dbReference>
<accession>A0A1R3GAP8</accession>
<evidence type="ECO:0000313" key="2">
    <source>
        <dbReference type="EMBL" id="OMO55143.1"/>
    </source>
</evidence>
<organism evidence="2 3">
    <name type="scientific">Corchorus capsularis</name>
    <name type="common">Jute</name>
    <dbReference type="NCBI Taxonomy" id="210143"/>
    <lineage>
        <taxon>Eukaryota</taxon>
        <taxon>Viridiplantae</taxon>
        <taxon>Streptophyta</taxon>
        <taxon>Embryophyta</taxon>
        <taxon>Tracheophyta</taxon>
        <taxon>Spermatophyta</taxon>
        <taxon>Magnoliopsida</taxon>
        <taxon>eudicotyledons</taxon>
        <taxon>Gunneridae</taxon>
        <taxon>Pentapetalae</taxon>
        <taxon>rosids</taxon>
        <taxon>malvids</taxon>
        <taxon>Malvales</taxon>
        <taxon>Malvaceae</taxon>
        <taxon>Grewioideae</taxon>
        <taxon>Apeibeae</taxon>
        <taxon>Corchorus</taxon>
    </lineage>
</organism>
<feature type="signal peptide" evidence="1">
    <location>
        <begin position="1"/>
        <end position="29"/>
    </location>
</feature>
<feature type="chain" id="PRO_5012232720" description="Bifunctional inhibitor/plant lipid transfer protein/seed storage helical domain-containing protein" evidence="1">
    <location>
        <begin position="30"/>
        <end position="140"/>
    </location>
</feature>